<dbReference type="STRING" id="1235591.CAK95_04860"/>
<organism evidence="4 5">
    <name type="scientific">Pseudorhodoplanes sinuspersici</name>
    <dbReference type="NCBI Taxonomy" id="1235591"/>
    <lineage>
        <taxon>Bacteria</taxon>
        <taxon>Pseudomonadati</taxon>
        <taxon>Pseudomonadota</taxon>
        <taxon>Alphaproteobacteria</taxon>
        <taxon>Hyphomicrobiales</taxon>
        <taxon>Pseudorhodoplanes</taxon>
    </lineage>
</organism>
<dbReference type="InterPro" id="IPR006860">
    <property type="entry name" value="FecR"/>
</dbReference>
<gene>
    <name evidence="4" type="ORF">CAK95_04860</name>
</gene>
<dbReference type="Pfam" id="PF16220">
    <property type="entry name" value="DUF4880"/>
    <property type="match status" value="1"/>
</dbReference>
<dbReference type="InterPro" id="IPR032623">
    <property type="entry name" value="FecR_N"/>
</dbReference>
<dbReference type="Proteomes" id="UP000194137">
    <property type="component" value="Chromosome"/>
</dbReference>
<evidence type="ECO:0000313" key="4">
    <source>
        <dbReference type="EMBL" id="ARP98490.1"/>
    </source>
</evidence>
<dbReference type="KEGG" id="psin:CAK95_04860"/>
<feature type="domain" description="FecR protein" evidence="2">
    <location>
        <begin position="133"/>
        <end position="222"/>
    </location>
</feature>
<dbReference type="PANTHER" id="PTHR30273:SF2">
    <property type="entry name" value="PROTEIN FECR"/>
    <property type="match status" value="1"/>
</dbReference>
<dbReference type="EMBL" id="CP021112">
    <property type="protein sequence ID" value="ARP98490.1"/>
    <property type="molecule type" value="Genomic_DNA"/>
</dbReference>
<evidence type="ECO:0000259" key="3">
    <source>
        <dbReference type="Pfam" id="PF16220"/>
    </source>
</evidence>
<evidence type="ECO:0000313" key="5">
    <source>
        <dbReference type="Proteomes" id="UP000194137"/>
    </source>
</evidence>
<accession>A0A1W6ZMY3</accession>
<reference evidence="4 5" key="1">
    <citation type="submission" date="2017-05" db="EMBL/GenBank/DDBJ databases">
        <title>Full genome sequence of Pseudorhodoplanes sinuspersici.</title>
        <authorList>
            <person name="Dastgheib S.M.M."/>
            <person name="Shavandi M."/>
            <person name="Tirandaz H."/>
        </authorList>
    </citation>
    <scope>NUCLEOTIDE SEQUENCE [LARGE SCALE GENOMIC DNA]</scope>
    <source>
        <strain evidence="4 5">RIPI110</strain>
    </source>
</reference>
<dbReference type="PANTHER" id="PTHR30273">
    <property type="entry name" value="PERIPLASMIC SIGNAL SENSOR AND SIGMA FACTOR ACTIVATOR FECR-RELATED"/>
    <property type="match status" value="1"/>
</dbReference>
<dbReference type="Pfam" id="PF04773">
    <property type="entry name" value="FecR"/>
    <property type="match status" value="1"/>
</dbReference>
<dbReference type="Gene3D" id="2.60.120.1440">
    <property type="match status" value="1"/>
</dbReference>
<proteinExistence type="predicted"/>
<dbReference type="InterPro" id="IPR012373">
    <property type="entry name" value="Ferrdict_sens_TM"/>
</dbReference>
<feature type="domain" description="FecR N-terminal" evidence="3">
    <location>
        <begin position="36"/>
        <end position="67"/>
    </location>
</feature>
<protein>
    <recommendedName>
        <fullName evidence="6">Iron dicitrate transport regulator FecR</fullName>
    </recommendedName>
</protein>
<name>A0A1W6ZMY3_9HYPH</name>
<dbReference type="PIRSF" id="PIRSF018266">
    <property type="entry name" value="FecR"/>
    <property type="match status" value="1"/>
</dbReference>
<dbReference type="AlphaFoldDB" id="A0A1W6ZMY3"/>
<evidence type="ECO:0000256" key="1">
    <source>
        <dbReference type="SAM" id="MobiDB-lite"/>
    </source>
</evidence>
<evidence type="ECO:0000259" key="2">
    <source>
        <dbReference type="Pfam" id="PF04773"/>
    </source>
</evidence>
<evidence type="ECO:0008006" key="6">
    <source>
        <dbReference type="Google" id="ProtNLM"/>
    </source>
</evidence>
<sequence length="334" mass="36192">MHPGGAFQPHHLSFLGSMPSNNKNEHDRVDQGRLEQEAVAWILKLTSGDATEADRDAFLRWRARGPEYEGAALDAMRVWQHVGTAAAISRRRSRIPSRRLVLQGGAVAASVAGLAFAGSKLGFLPTIQDAFADYRTLAGEQRRLTFPHITVELNTRSGLSLETAKGEGHLRLVSGEAAFTARSRAGPILSLSARQAVVTASNAVFVVRLDENRTVVSCLEGSLDLLMPETGQIKAGQQALCENGHVATKAIADMEAVSGWRKGQLLFRDEPLAKVADELNRYKKGLVVVVDKAAAQRRVTGVFHLSRIDEALDHIGNALGLPVRHLSPFFTLIG</sequence>
<dbReference type="GO" id="GO:0016989">
    <property type="term" value="F:sigma factor antagonist activity"/>
    <property type="evidence" value="ECO:0007669"/>
    <property type="project" value="TreeGrafter"/>
</dbReference>
<feature type="region of interest" description="Disordered" evidence="1">
    <location>
        <begin position="1"/>
        <end position="28"/>
    </location>
</feature>
<dbReference type="Gene3D" id="3.55.50.30">
    <property type="match status" value="1"/>
</dbReference>
<keyword evidence="5" id="KW-1185">Reference proteome</keyword>